<accession>A0ABX7USG5</accession>
<feature type="signal peptide" evidence="4">
    <location>
        <begin position="1"/>
        <end position="30"/>
    </location>
</feature>
<feature type="chain" id="PRO_5045541141" evidence="4">
    <location>
        <begin position="31"/>
        <end position="513"/>
    </location>
</feature>
<gene>
    <name evidence="6" type="ORF">HC231_07765</name>
</gene>
<sequence length="513" mass="55475">MKTISKSFYKRRLTVLSCLISAIVCAPLQAATLTVMQSEPPRSMDPGNQTATFTSTVLDPMYEGLTRLNAEGKAEPALALSWESDAGGLNWTFKLRPGVTFHDGTPFNADAVVANFNRHLDTQRGLAASGKIRAFLGSVNKKDDMTVEFHLTKLYPAFLNILASGPGLMVSPKADKDGNIGIKADGTGPYKLIQYKTGEYVLEGKNPGYWGKSTGPDEIKWTWSSEPSVMNMALQAGQADVINPVPPQFAGMLKNNAAVTLHQAPGAAVFWVALNTEIKPLDDVRVRQALNFATDRGALVKAISFGYATPANSPLATVNAGYDKTLNDYPFNVEKAKALLKEAGYGDGFSMSIAVQGPEARIAQVLQSMWGQIGVKVNVKQMESGVWAKAAFADREEKKAQGVSSVLASWSSGSYGADLQLRPLYHSQSFAPAGANLGFFNDKKTDELIDQAASTLDEAQRNALYVQAQKQISIQAPQVLLFYQDDLYATRKNISGVSMMPGGQLVVRDARKD</sequence>
<dbReference type="InterPro" id="IPR039424">
    <property type="entry name" value="SBP_5"/>
</dbReference>
<keyword evidence="6" id="KW-0808">Transferase</keyword>
<dbReference type="InterPro" id="IPR030678">
    <property type="entry name" value="Peptide/Ni-bd"/>
</dbReference>
<keyword evidence="3 4" id="KW-0732">Signal</keyword>
<evidence type="ECO:0000256" key="4">
    <source>
        <dbReference type="SAM" id="SignalP"/>
    </source>
</evidence>
<dbReference type="EMBL" id="CP050854">
    <property type="protein sequence ID" value="QTF07846.1"/>
    <property type="molecule type" value="Genomic_DNA"/>
</dbReference>
<keyword evidence="2" id="KW-0813">Transport</keyword>
<evidence type="ECO:0000313" key="6">
    <source>
        <dbReference type="EMBL" id="QTF07846.1"/>
    </source>
</evidence>
<dbReference type="SUPFAM" id="SSF53850">
    <property type="entry name" value="Periplasmic binding protein-like II"/>
    <property type="match status" value="1"/>
</dbReference>
<dbReference type="GO" id="GO:0016740">
    <property type="term" value="F:transferase activity"/>
    <property type="evidence" value="ECO:0007669"/>
    <property type="project" value="UniProtKB-KW"/>
</dbReference>
<dbReference type="PIRSF" id="PIRSF002741">
    <property type="entry name" value="MppA"/>
    <property type="match status" value="1"/>
</dbReference>
<dbReference type="RefSeq" id="WP_208230478.1">
    <property type="nucleotide sequence ID" value="NZ_CP050854.1"/>
</dbReference>
<dbReference type="Gene3D" id="3.90.76.10">
    <property type="entry name" value="Dipeptide-binding Protein, Domain 1"/>
    <property type="match status" value="1"/>
</dbReference>
<dbReference type="Pfam" id="PF00496">
    <property type="entry name" value="SBP_bac_5"/>
    <property type="match status" value="1"/>
</dbReference>
<dbReference type="Gene3D" id="3.40.190.10">
    <property type="entry name" value="Periplasmic binding protein-like II"/>
    <property type="match status" value="1"/>
</dbReference>
<organism evidence="6 7">
    <name type="scientific">Brenneria izadpanahii</name>
    <dbReference type="NCBI Taxonomy" id="2722756"/>
    <lineage>
        <taxon>Bacteria</taxon>
        <taxon>Pseudomonadati</taxon>
        <taxon>Pseudomonadota</taxon>
        <taxon>Gammaproteobacteria</taxon>
        <taxon>Enterobacterales</taxon>
        <taxon>Pectobacteriaceae</taxon>
        <taxon>Brenneria</taxon>
    </lineage>
</organism>
<feature type="domain" description="Solute-binding protein family 5" evidence="5">
    <location>
        <begin position="74"/>
        <end position="429"/>
    </location>
</feature>
<evidence type="ECO:0000256" key="2">
    <source>
        <dbReference type="ARBA" id="ARBA00022448"/>
    </source>
</evidence>
<protein>
    <submittedName>
        <fullName evidence="6">Glycosyl transferase</fullName>
    </submittedName>
</protein>
<evidence type="ECO:0000256" key="1">
    <source>
        <dbReference type="ARBA" id="ARBA00005695"/>
    </source>
</evidence>
<dbReference type="InterPro" id="IPR000914">
    <property type="entry name" value="SBP_5_dom"/>
</dbReference>
<dbReference type="PANTHER" id="PTHR30290">
    <property type="entry name" value="PERIPLASMIC BINDING COMPONENT OF ABC TRANSPORTER"/>
    <property type="match status" value="1"/>
</dbReference>
<evidence type="ECO:0000256" key="3">
    <source>
        <dbReference type="ARBA" id="ARBA00022729"/>
    </source>
</evidence>
<evidence type="ECO:0000259" key="5">
    <source>
        <dbReference type="Pfam" id="PF00496"/>
    </source>
</evidence>
<dbReference type="Gene3D" id="3.10.105.10">
    <property type="entry name" value="Dipeptide-binding Protein, Domain 3"/>
    <property type="match status" value="1"/>
</dbReference>
<dbReference type="PANTHER" id="PTHR30290:SF9">
    <property type="entry name" value="OLIGOPEPTIDE-BINDING PROTEIN APPA"/>
    <property type="match status" value="1"/>
</dbReference>
<name>A0ABX7USG5_9GAMM</name>
<comment type="similarity">
    <text evidence="1">Belongs to the bacterial solute-binding protein 5 family.</text>
</comment>
<keyword evidence="7" id="KW-1185">Reference proteome</keyword>
<dbReference type="Proteomes" id="UP000671960">
    <property type="component" value="Chromosome"/>
</dbReference>
<proteinExistence type="inferred from homology"/>
<reference evidence="6 7" key="1">
    <citation type="submission" date="2020-03" db="EMBL/GenBank/DDBJ databases">
        <authorList>
            <person name="Bakhshi Ganjeh M."/>
        </authorList>
    </citation>
    <scope>NUCLEOTIDE SEQUENCE [LARGE SCALE GENOMIC DNA]</scope>
    <source>
        <strain evidence="7">Iran 50</strain>
    </source>
</reference>
<evidence type="ECO:0000313" key="7">
    <source>
        <dbReference type="Proteomes" id="UP000671960"/>
    </source>
</evidence>